<protein>
    <recommendedName>
        <fullName evidence="2">PDZ domain-containing protein</fullName>
    </recommendedName>
</protein>
<accession>A0A383A978</accession>
<name>A0A383A978_9ZZZZ</name>
<proteinExistence type="predicted"/>
<gene>
    <name evidence="1" type="ORF">METZ01_LOCUS457156</name>
</gene>
<reference evidence="1" key="1">
    <citation type="submission" date="2018-05" db="EMBL/GenBank/DDBJ databases">
        <authorList>
            <person name="Lanie J.A."/>
            <person name="Ng W.-L."/>
            <person name="Kazmierczak K.M."/>
            <person name="Andrzejewski T.M."/>
            <person name="Davidsen T.M."/>
            <person name="Wayne K.J."/>
            <person name="Tettelin H."/>
            <person name="Glass J.I."/>
            <person name="Rusch D."/>
            <person name="Podicherti R."/>
            <person name="Tsui H.-C.T."/>
            <person name="Winkler M.E."/>
        </authorList>
    </citation>
    <scope>NUCLEOTIDE SEQUENCE</scope>
</reference>
<dbReference type="AlphaFoldDB" id="A0A383A978"/>
<dbReference type="EMBL" id="UINC01190242">
    <property type="protein sequence ID" value="SVE04302.1"/>
    <property type="molecule type" value="Genomic_DNA"/>
</dbReference>
<dbReference type="SUPFAM" id="SSF50156">
    <property type="entry name" value="PDZ domain-like"/>
    <property type="match status" value="1"/>
</dbReference>
<evidence type="ECO:0000313" key="1">
    <source>
        <dbReference type="EMBL" id="SVE04302.1"/>
    </source>
</evidence>
<sequence>MTTARTASTNSVNSIQNIVAKNATKLADVIRPTPYYVSGEMRGYRVYPGRDRKHFTELGLRPGDLIKDIDGAALTNPQQASQVFQSLGDKQQVSVTVERNGQREVLILRTNQLDPDDQE</sequence>
<dbReference type="Gene3D" id="2.30.42.10">
    <property type="match status" value="1"/>
</dbReference>
<organism evidence="1">
    <name type="scientific">marine metagenome</name>
    <dbReference type="NCBI Taxonomy" id="408172"/>
    <lineage>
        <taxon>unclassified sequences</taxon>
        <taxon>metagenomes</taxon>
        <taxon>ecological metagenomes</taxon>
    </lineage>
</organism>
<dbReference type="InterPro" id="IPR036034">
    <property type="entry name" value="PDZ_sf"/>
</dbReference>
<evidence type="ECO:0008006" key="2">
    <source>
        <dbReference type="Google" id="ProtNLM"/>
    </source>
</evidence>